<evidence type="ECO:0000313" key="7">
    <source>
        <dbReference type="Proteomes" id="UP001163823"/>
    </source>
</evidence>
<dbReference type="GO" id="GO:0005634">
    <property type="term" value="C:nucleus"/>
    <property type="evidence" value="ECO:0007669"/>
    <property type="project" value="UniProtKB-SubCell"/>
</dbReference>
<dbReference type="InterPro" id="IPR009057">
    <property type="entry name" value="Homeodomain-like_sf"/>
</dbReference>
<sequence length="519" mass="58528">MEETSEMHSEENKVSIEKSKKRRLKTPAQVEALEKFYNEHKYPTEEMRLEVAEELGLTEKQISGWFCHRRLKDKRLLREEMCVNGRQDRSSGVIQDHGSGPGQDSCGSTKHGDYRHIDPREVESRGLSGYDVPATDMTYEHRSLYTENNSGTDNTSSESSSSLQDRLFSQSQDPYDAEPSRYSRHSGVLPLINPKGPINTGYKPSGYLKVKGEIENAAITAVKKQLGLNYREDGPPLGVEFDPLPPGAFESPVADPVREPRYVANPVVPSSPDIAAGRRQPNLSSRYHLYNSRFSSQDPYIEGADLSTMHDSDFQDKKSRQLIKPRSTFHNFTNTLPGRTSSLHMYEDSTGEASVYNNNTNHRLSSKHGAEGMRSDSASIHAGLYGGKTSIEHMEEPPFHGYDNFNPKTVLSSEYLKNKSSNVMLKHHDSVDTDRRGLSTRMEKEENIDEEYHESVRVRMHPTTESTVAKRMRVDPSHSEYVKQAPSFQMPSRKNRRPAAEMPSSFSEDETADASSSLD</sequence>
<feature type="compositionally biased region" description="Basic and acidic residues" evidence="4">
    <location>
        <begin position="1"/>
        <end position="18"/>
    </location>
</feature>
<evidence type="ECO:0000313" key="6">
    <source>
        <dbReference type="EMBL" id="KAJ7960563.1"/>
    </source>
</evidence>
<dbReference type="SUPFAM" id="SSF46689">
    <property type="entry name" value="Homeodomain-like"/>
    <property type="match status" value="1"/>
</dbReference>
<dbReference type="Gene3D" id="1.10.10.60">
    <property type="entry name" value="Homeodomain-like"/>
    <property type="match status" value="1"/>
</dbReference>
<dbReference type="KEGG" id="qsa:O6P43_020989"/>
<dbReference type="PANTHER" id="PTHR47713:SF2">
    <property type="entry name" value="HOMEODOMAIN-LIKE SUPERFAMILY PROTEIN"/>
    <property type="match status" value="1"/>
</dbReference>
<proteinExistence type="predicted"/>
<evidence type="ECO:0000256" key="2">
    <source>
        <dbReference type="PROSITE-ProRule" id="PRU00108"/>
    </source>
</evidence>
<keyword evidence="2 3" id="KW-0539">Nucleus</keyword>
<evidence type="ECO:0000256" key="4">
    <source>
        <dbReference type="SAM" id="MobiDB-lite"/>
    </source>
</evidence>
<dbReference type="EMBL" id="JARAOO010000008">
    <property type="protein sequence ID" value="KAJ7960563.1"/>
    <property type="molecule type" value="Genomic_DNA"/>
</dbReference>
<dbReference type="AlphaFoldDB" id="A0AAD7LM61"/>
<name>A0AAD7LM61_QUISA</name>
<organism evidence="6 7">
    <name type="scientific">Quillaja saponaria</name>
    <name type="common">Soap bark tree</name>
    <dbReference type="NCBI Taxonomy" id="32244"/>
    <lineage>
        <taxon>Eukaryota</taxon>
        <taxon>Viridiplantae</taxon>
        <taxon>Streptophyta</taxon>
        <taxon>Embryophyta</taxon>
        <taxon>Tracheophyta</taxon>
        <taxon>Spermatophyta</taxon>
        <taxon>Magnoliopsida</taxon>
        <taxon>eudicotyledons</taxon>
        <taxon>Gunneridae</taxon>
        <taxon>Pentapetalae</taxon>
        <taxon>rosids</taxon>
        <taxon>fabids</taxon>
        <taxon>Fabales</taxon>
        <taxon>Quillajaceae</taxon>
        <taxon>Quillaja</taxon>
    </lineage>
</organism>
<comment type="subcellular location">
    <subcellularLocation>
        <location evidence="1 2 3">Nucleus</location>
    </subcellularLocation>
</comment>
<dbReference type="InterPro" id="IPR001356">
    <property type="entry name" value="HD"/>
</dbReference>
<dbReference type="Proteomes" id="UP001163823">
    <property type="component" value="Chromosome 8"/>
</dbReference>
<evidence type="ECO:0000259" key="5">
    <source>
        <dbReference type="PROSITE" id="PS50071"/>
    </source>
</evidence>
<gene>
    <name evidence="6" type="ORF">O6P43_020989</name>
</gene>
<feature type="DNA-binding region" description="Homeobox" evidence="2">
    <location>
        <begin position="18"/>
        <end position="77"/>
    </location>
</feature>
<feature type="compositionally biased region" description="Basic and acidic residues" evidence="4">
    <location>
        <begin position="110"/>
        <end position="124"/>
    </location>
</feature>
<dbReference type="Pfam" id="PF00046">
    <property type="entry name" value="Homeodomain"/>
    <property type="match status" value="1"/>
</dbReference>
<feature type="domain" description="Homeobox" evidence="5">
    <location>
        <begin position="16"/>
        <end position="76"/>
    </location>
</feature>
<dbReference type="GO" id="GO:0003677">
    <property type="term" value="F:DNA binding"/>
    <property type="evidence" value="ECO:0007669"/>
    <property type="project" value="UniProtKB-UniRule"/>
</dbReference>
<evidence type="ECO:0000256" key="3">
    <source>
        <dbReference type="RuleBase" id="RU000682"/>
    </source>
</evidence>
<feature type="compositionally biased region" description="Low complexity" evidence="4">
    <location>
        <begin position="146"/>
        <end position="173"/>
    </location>
</feature>
<evidence type="ECO:0000256" key="1">
    <source>
        <dbReference type="ARBA" id="ARBA00004123"/>
    </source>
</evidence>
<dbReference type="SMART" id="SM00389">
    <property type="entry name" value="HOX"/>
    <property type="match status" value="1"/>
</dbReference>
<feature type="compositionally biased region" description="Basic and acidic residues" evidence="4">
    <location>
        <begin position="472"/>
        <end position="481"/>
    </location>
</feature>
<keyword evidence="2 3" id="KW-0371">Homeobox</keyword>
<feature type="region of interest" description="Disordered" evidence="4">
    <location>
        <begin position="464"/>
        <end position="519"/>
    </location>
</feature>
<protein>
    <submittedName>
        <fullName evidence="6">Homeobox-DDT domain protein RLT1</fullName>
    </submittedName>
</protein>
<dbReference type="CDD" id="cd00086">
    <property type="entry name" value="homeodomain"/>
    <property type="match status" value="1"/>
</dbReference>
<keyword evidence="2 3" id="KW-0238">DNA-binding</keyword>
<comment type="caution">
    <text evidence="6">The sequence shown here is derived from an EMBL/GenBank/DDBJ whole genome shotgun (WGS) entry which is preliminary data.</text>
</comment>
<dbReference type="PROSITE" id="PS50071">
    <property type="entry name" value="HOMEOBOX_2"/>
    <property type="match status" value="1"/>
</dbReference>
<feature type="region of interest" description="Disordered" evidence="4">
    <location>
        <begin position="87"/>
        <end position="133"/>
    </location>
</feature>
<dbReference type="PANTHER" id="PTHR47713">
    <property type="entry name" value="HOMEODOMAIN-LIKE SUPERFAMILY PROTEIN"/>
    <property type="match status" value="1"/>
</dbReference>
<reference evidence="6" key="1">
    <citation type="journal article" date="2023" name="Science">
        <title>Elucidation of the pathway for biosynthesis of saponin adjuvants from the soapbark tree.</title>
        <authorList>
            <person name="Reed J."/>
            <person name="Orme A."/>
            <person name="El-Demerdash A."/>
            <person name="Owen C."/>
            <person name="Martin L.B.B."/>
            <person name="Misra R.C."/>
            <person name="Kikuchi S."/>
            <person name="Rejzek M."/>
            <person name="Martin A.C."/>
            <person name="Harkess A."/>
            <person name="Leebens-Mack J."/>
            <person name="Louveau T."/>
            <person name="Stephenson M.J."/>
            <person name="Osbourn A."/>
        </authorList>
    </citation>
    <scope>NUCLEOTIDE SEQUENCE</scope>
    <source>
        <strain evidence="6">S10</strain>
    </source>
</reference>
<feature type="region of interest" description="Disordered" evidence="4">
    <location>
        <begin position="146"/>
        <end position="195"/>
    </location>
</feature>
<accession>A0AAD7LM61</accession>
<feature type="region of interest" description="Disordered" evidence="4">
    <location>
        <begin position="1"/>
        <end position="25"/>
    </location>
</feature>
<keyword evidence="7" id="KW-1185">Reference proteome</keyword>